<dbReference type="Proteomes" id="UP000059680">
    <property type="component" value="Chromosome 3"/>
</dbReference>
<feature type="non-terminal residue" evidence="2">
    <location>
        <position position="117"/>
    </location>
</feature>
<keyword evidence="3" id="KW-1185">Reference proteome</keyword>
<feature type="region of interest" description="Disordered" evidence="1">
    <location>
        <begin position="95"/>
        <end position="117"/>
    </location>
</feature>
<proteinExistence type="predicted"/>
<dbReference type="AlphaFoldDB" id="A0A0N7KGT4"/>
<accession>A0A0N7KGT4</accession>
<dbReference type="PaxDb" id="39947-A0A0N7KGT4"/>
<organism evidence="2 3">
    <name type="scientific">Oryza sativa subsp. japonica</name>
    <name type="common">Rice</name>
    <dbReference type="NCBI Taxonomy" id="39947"/>
    <lineage>
        <taxon>Eukaryota</taxon>
        <taxon>Viridiplantae</taxon>
        <taxon>Streptophyta</taxon>
        <taxon>Embryophyta</taxon>
        <taxon>Tracheophyta</taxon>
        <taxon>Spermatophyta</taxon>
        <taxon>Magnoliopsida</taxon>
        <taxon>Liliopsida</taxon>
        <taxon>Poales</taxon>
        <taxon>Poaceae</taxon>
        <taxon>BOP clade</taxon>
        <taxon>Oryzoideae</taxon>
        <taxon>Oryzeae</taxon>
        <taxon>Oryzinae</taxon>
        <taxon>Oryza</taxon>
        <taxon>Oryza sativa</taxon>
    </lineage>
</organism>
<reference evidence="2 3" key="2">
    <citation type="journal article" date="2013" name="Plant Cell Physiol.">
        <title>Rice Annotation Project Database (RAP-DB): an integrative and interactive database for rice genomics.</title>
        <authorList>
            <person name="Sakai H."/>
            <person name="Lee S.S."/>
            <person name="Tanaka T."/>
            <person name="Numa H."/>
            <person name="Kim J."/>
            <person name="Kawahara Y."/>
            <person name="Wakimoto H."/>
            <person name="Yang C.C."/>
            <person name="Iwamoto M."/>
            <person name="Abe T."/>
            <person name="Yamada Y."/>
            <person name="Muto A."/>
            <person name="Inokuchi H."/>
            <person name="Ikemura T."/>
            <person name="Matsumoto T."/>
            <person name="Sasaki T."/>
            <person name="Itoh T."/>
        </authorList>
    </citation>
    <scope>NUCLEOTIDE SEQUENCE [LARGE SCALE GENOMIC DNA]</scope>
    <source>
        <strain evidence="3">cv. Nipponbare</strain>
    </source>
</reference>
<evidence type="ECO:0000313" key="3">
    <source>
        <dbReference type="Proteomes" id="UP000059680"/>
    </source>
</evidence>
<dbReference type="eggNOG" id="ENOG502R5Q9">
    <property type="taxonomic scope" value="Eukaryota"/>
</dbReference>
<dbReference type="EMBL" id="AP014959">
    <property type="protein sequence ID" value="BAS82905.1"/>
    <property type="molecule type" value="Genomic_DNA"/>
</dbReference>
<feature type="non-terminal residue" evidence="2">
    <location>
        <position position="1"/>
    </location>
</feature>
<reference evidence="2 3" key="3">
    <citation type="journal article" date="2013" name="Rice">
        <title>Improvement of the Oryza sativa Nipponbare reference genome using next generation sequence and optical map data.</title>
        <authorList>
            <person name="Kawahara Y."/>
            <person name="de la Bastide M."/>
            <person name="Hamilton J.P."/>
            <person name="Kanamori H."/>
            <person name="McCombie W.R."/>
            <person name="Ouyang S."/>
            <person name="Schwartz D.C."/>
            <person name="Tanaka T."/>
            <person name="Wu J."/>
            <person name="Zhou S."/>
            <person name="Childs K.L."/>
            <person name="Davidson R.M."/>
            <person name="Lin H."/>
            <person name="Quesada-Ocampo L."/>
            <person name="Vaillancourt B."/>
            <person name="Sakai H."/>
            <person name="Lee S.S."/>
            <person name="Kim J."/>
            <person name="Numa H."/>
            <person name="Itoh T."/>
            <person name="Buell C.R."/>
            <person name="Matsumoto T."/>
        </authorList>
    </citation>
    <scope>NUCLEOTIDE SEQUENCE [LARGE SCALE GENOMIC DNA]</scope>
    <source>
        <strain evidence="3">cv. Nipponbare</strain>
    </source>
</reference>
<gene>
    <name evidence="2" type="ordered locus">Os03g0210350</name>
    <name evidence="2" type="ORF">OSNPB_030210350</name>
</gene>
<name>A0A0N7KGT4_ORYSJ</name>
<dbReference type="InParanoid" id="A0A0N7KGT4"/>
<protein>
    <submittedName>
        <fullName evidence="2">Os03g0210350 protein</fullName>
    </submittedName>
</protein>
<sequence length="117" mass="13650">LLQLRLQVSDLHRLRHQLTLQVLDHLHLPVDHLPVLVRAQELERDLLEEHRPLLLRPDRGDSRRKNGLVDLQHVIQRVPDALLLQDHPRLHQLDLSQQKRVRAPDGVELASDDGQFV</sequence>
<evidence type="ECO:0000256" key="1">
    <source>
        <dbReference type="SAM" id="MobiDB-lite"/>
    </source>
</evidence>
<reference evidence="3" key="1">
    <citation type="journal article" date="2005" name="Nature">
        <title>The map-based sequence of the rice genome.</title>
        <authorList>
            <consortium name="International rice genome sequencing project (IRGSP)"/>
            <person name="Matsumoto T."/>
            <person name="Wu J."/>
            <person name="Kanamori H."/>
            <person name="Katayose Y."/>
            <person name="Fujisawa M."/>
            <person name="Namiki N."/>
            <person name="Mizuno H."/>
            <person name="Yamamoto K."/>
            <person name="Antonio B.A."/>
            <person name="Baba T."/>
            <person name="Sakata K."/>
            <person name="Nagamura Y."/>
            <person name="Aoki H."/>
            <person name="Arikawa K."/>
            <person name="Arita K."/>
            <person name="Bito T."/>
            <person name="Chiden Y."/>
            <person name="Fujitsuka N."/>
            <person name="Fukunaka R."/>
            <person name="Hamada M."/>
            <person name="Harada C."/>
            <person name="Hayashi A."/>
            <person name="Hijishita S."/>
            <person name="Honda M."/>
            <person name="Hosokawa S."/>
            <person name="Ichikawa Y."/>
            <person name="Idonuma A."/>
            <person name="Iijima M."/>
            <person name="Ikeda M."/>
            <person name="Ikeno M."/>
            <person name="Ito K."/>
            <person name="Ito S."/>
            <person name="Ito T."/>
            <person name="Ito Y."/>
            <person name="Ito Y."/>
            <person name="Iwabuchi A."/>
            <person name="Kamiya K."/>
            <person name="Karasawa W."/>
            <person name="Kurita K."/>
            <person name="Katagiri S."/>
            <person name="Kikuta A."/>
            <person name="Kobayashi H."/>
            <person name="Kobayashi N."/>
            <person name="Machita K."/>
            <person name="Maehara T."/>
            <person name="Masukawa M."/>
            <person name="Mizubayashi T."/>
            <person name="Mukai Y."/>
            <person name="Nagasaki H."/>
            <person name="Nagata Y."/>
            <person name="Naito S."/>
            <person name="Nakashima M."/>
            <person name="Nakama Y."/>
            <person name="Nakamichi Y."/>
            <person name="Nakamura M."/>
            <person name="Meguro A."/>
            <person name="Negishi M."/>
            <person name="Ohta I."/>
            <person name="Ohta T."/>
            <person name="Okamoto M."/>
            <person name="Ono N."/>
            <person name="Saji S."/>
            <person name="Sakaguchi M."/>
            <person name="Sakai K."/>
            <person name="Shibata M."/>
            <person name="Shimokawa T."/>
            <person name="Song J."/>
            <person name="Takazaki Y."/>
            <person name="Terasawa K."/>
            <person name="Tsugane M."/>
            <person name="Tsuji K."/>
            <person name="Ueda S."/>
            <person name="Waki K."/>
            <person name="Yamagata H."/>
            <person name="Yamamoto M."/>
            <person name="Yamamoto S."/>
            <person name="Yamane H."/>
            <person name="Yoshiki S."/>
            <person name="Yoshihara R."/>
            <person name="Yukawa K."/>
            <person name="Zhong H."/>
            <person name="Yano M."/>
            <person name="Yuan Q."/>
            <person name="Ouyang S."/>
            <person name="Liu J."/>
            <person name="Jones K.M."/>
            <person name="Gansberger K."/>
            <person name="Moffat K."/>
            <person name="Hill J."/>
            <person name="Bera J."/>
            <person name="Fadrosh D."/>
            <person name="Jin S."/>
            <person name="Johri S."/>
            <person name="Kim M."/>
            <person name="Overton L."/>
            <person name="Reardon M."/>
            <person name="Tsitrin T."/>
            <person name="Vuong H."/>
            <person name="Weaver B."/>
            <person name="Ciecko A."/>
            <person name="Tallon L."/>
            <person name="Jackson J."/>
            <person name="Pai G."/>
            <person name="Aken S.V."/>
            <person name="Utterback T."/>
            <person name="Reidmuller S."/>
            <person name="Feldblyum T."/>
            <person name="Hsiao J."/>
            <person name="Zismann V."/>
            <person name="Iobst S."/>
            <person name="de Vazeille A.R."/>
            <person name="Buell C.R."/>
            <person name="Ying K."/>
            <person name="Li Y."/>
            <person name="Lu T."/>
            <person name="Huang Y."/>
            <person name="Zhao Q."/>
            <person name="Feng Q."/>
            <person name="Zhang L."/>
            <person name="Zhu J."/>
            <person name="Weng Q."/>
            <person name="Mu J."/>
            <person name="Lu Y."/>
            <person name="Fan D."/>
            <person name="Liu Y."/>
            <person name="Guan J."/>
            <person name="Zhang Y."/>
            <person name="Yu S."/>
            <person name="Liu X."/>
            <person name="Zhang Y."/>
            <person name="Hong G."/>
            <person name="Han B."/>
            <person name="Choisne N."/>
            <person name="Demange N."/>
            <person name="Orjeda G."/>
            <person name="Samain S."/>
            <person name="Cattolico L."/>
            <person name="Pelletier E."/>
            <person name="Couloux A."/>
            <person name="Segurens B."/>
            <person name="Wincker P."/>
            <person name="D'Hont A."/>
            <person name="Scarpelli C."/>
            <person name="Weissenbach J."/>
            <person name="Salanoubat M."/>
            <person name="Quetier F."/>
            <person name="Yu Y."/>
            <person name="Kim H.R."/>
            <person name="Rambo T."/>
            <person name="Currie J."/>
            <person name="Collura K."/>
            <person name="Luo M."/>
            <person name="Yang T."/>
            <person name="Ammiraju J.S.S."/>
            <person name="Engler F."/>
            <person name="Soderlund C."/>
            <person name="Wing R.A."/>
            <person name="Palmer L.E."/>
            <person name="de la Bastide M."/>
            <person name="Spiegel L."/>
            <person name="Nascimento L."/>
            <person name="Zutavern T."/>
            <person name="O'Shaughnessy A."/>
            <person name="Dike S."/>
            <person name="Dedhia N."/>
            <person name="Preston R."/>
            <person name="Balija V."/>
            <person name="McCombie W.R."/>
            <person name="Chow T."/>
            <person name="Chen H."/>
            <person name="Chung M."/>
            <person name="Chen C."/>
            <person name="Shaw J."/>
            <person name="Wu H."/>
            <person name="Hsiao K."/>
            <person name="Chao Y."/>
            <person name="Chu M."/>
            <person name="Cheng C."/>
            <person name="Hour A."/>
            <person name="Lee P."/>
            <person name="Lin S."/>
            <person name="Lin Y."/>
            <person name="Liou J."/>
            <person name="Liu S."/>
            <person name="Hsing Y."/>
            <person name="Raghuvanshi S."/>
            <person name="Mohanty A."/>
            <person name="Bharti A.K."/>
            <person name="Gaur A."/>
            <person name="Gupta V."/>
            <person name="Kumar D."/>
            <person name="Ravi V."/>
            <person name="Vij S."/>
            <person name="Kapur A."/>
            <person name="Khurana P."/>
            <person name="Khurana P."/>
            <person name="Khurana J.P."/>
            <person name="Tyagi A.K."/>
            <person name="Gaikwad K."/>
            <person name="Singh A."/>
            <person name="Dalal V."/>
            <person name="Srivastava S."/>
            <person name="Dixit A."/>
            <person name="Pal A.K."/>
            <person name="Ghazi I.A."/>
            <person name="Yadav M."/>
            <person name="Pandit A."/>
            <person name="Bhargava A."/>
            <person name="Sureshbabu K."/>
            <person name="Batra K."/>
            <person name="Sharma T.R."/>
            <person name="Mohapatra T."/>
            <person name="Singh N.K."/>
            <person name="Messing J."/>
            <person name="Nelson A.B."/>
            <person name="Fuks G."/>
            <person name="Kavchok S."/>
            <person name="Keizer G."/>
            <person name="Linton E."/>
            <person name="Llaca V."/>
            <person name="Song R."/>
            <person name="Tanyolac B."/>
            <person name="Young S."/>
            <person name="Ho-Il K."/>
            <person name="Hahn J.H."/>
            <person name="Sangsakoo G."/>
            <person name="Vanavichit A."/>
            <person name="de Mattos Luiz.A.T."/>
            <person name="Zimmer P.D."/>
            <person name="Malone G."/>
            <person name="Dellagostin O."/>
            <person name="de Oliveira A.C."/>
            <person name="Bevan M."/>
            <person name="Bancroft I."/>
            <person name="Minx P."/>
            <person name="Cordum H."/>
            <person name="Wilson R."/>
            <person name="Cheng Z."/>
            <person name="Jin W."/>
            <person name="Jiang J."/>
            <person name="Leong S.A."/>
            <person name="Iwama H."/>
            <person name="Gojobori T."/>
            <person name="Itoh T."/>
            <person name="Niimura Y."/>
            <person name="Fujii Y."/>
            <person name="Habara T."/>
            <person name="Sakai H."/>
            <person name="Sato Y."/>
            <person name="Wilson G."/>
            <person name="Kumar K."/>
            <person name="McCouch S."/>
            <person name="Juretic N."/>
            <person name="Hoen D."/>
            <person name="Wright S."/>
            <person name="Bruskiewich R."/>
            <person name="Bureau T."/>
            <person name="Miyao A."/>
            <person name="Hirochika H."/>
            <person name="Nishikawa T."/>
            <person name="Kadowaki K."/>
            <person name="Sugiura M."/>
            <person name="Burr B."/>
            <person name="Sasaki T."/>
        </authorList>
    </citation>
    <scope>NUCLEOTIDE SEQUENCE [LARGE SCALE GENOMIC DNA]</scope>
    <source>
        <strain evidence="3">cv. Nipponbare</strain>
    </source>
</reference>
<evidence type="ECO:0000313" key="2">
    <source>
        <dbReference type="EMBL" id="BAS82905.1"/>
    </source>
</evidence>